<proteinExistence type="predicted"/>
<name>A0ABP8ZJ83_9FLAO</name>
<gene>
    <name evidence="1" type="ORF">GCM10023230_00970</name>
</gene>
<protein>
    <submittedName>
        <fullName evidence="1">Uncharacterized protein</fullName>
    </submittedName>
</protein>
<sequence>MQIGSYITREENNETLSQVGTFSKLLNTSAIIKAKAIRNKVSIVDDFVLSSSAAVGLDI</sequence>
<evidence type="ECO:0000313" key="1">
    <source>
        <dbReference type="EMBL" id="GAA4757135.1"/>
    </source>
</evidence>
<comment type="caution">
    <text evidence="1">The sequence shown here is derived from an EMBL/GenBank/DDBJ whole genome shotgun (WGS) entry which is preliminary data.</text>
</comment>
<accession>A0ABP8ZJ83</accession>
<organism evidence="1 2">
    <name type="scientific">Flavobacterium hankyongi</name>
    <dbReference type="NCBI Taxonomy" id="1176532"/>
    <lineage>
        <taxon>Bacteria</taxon>
        <taxon>Pseudomonadati</taxon>
        <taxon>Bacteroidota</taxon>
        <taxon>Flavobacteriia</taxon>
        <taxon>Flavobacteriales</taxon>
        <taxon>Flavobacteriaceae</taxon>
        <taxon>Flavobacterium</taxon>
    </lineage>
</organism>
<reference evidence="2" key="1">
    <citation type="journal article" date="2019" name="Int. J. Syst. Evol. Microbiol.">
        <title>The Global Catalogue of Microorganisms (GCM) 10K type strain sequencing project: providing services to taxonomists for standard genome sequencing and annotation.</title>
        <authorList>
            <consortium name="The Broad Institute Genomics Platform"/>
            <consortium name="The Broad Institute Genome Sequencing Center for Infectious Disease"/>
            <person name="Wu L."/>
            <person name="Ma J."/>
        </authorList>
    </citation>
    <scope>NUCLEOTIDE SEQUENCE [LARGE SCALE GENOMIC DNA]</scope>
    <source>
        <strain evidence="2">JCM 18198</strain>
    </source>
</reference>
<keyword evidence="2" id="KW-1185">Reference proteome</keyword>
<dbReference type="EMBL" id="BAABIP010000005">
    <property type="protein sequence ID" value="GAA4757135.1"/>
    <property type="molecule type" value="Genomic_DNA"/>
</dbReference>
<dbReference type="Proteomes" id="UP001500141">
    <property type="component" value="Unassembled WGS sequence"/>
</dbReference>
<evidence type="ECO:0000313" key="2">
    <source>
        <dbReference type="Proteomes" id="UP001500141"/>
    </source>
</evidence>